<comment type="caution">
    <text evidence="27">The sequence shown here is derived from an EMBL/GenBank/DDBJ whole genome shotgun (WGS) entry which is preliminary data.</text>
</comment>
<dbReference type="CDD" id="cd19354">
    <property type="entry name" value="Wnt_Wnt9b"/>
    <property type="match status" value="1"/>
</dbReference>
<reference evidence="27" key="1">
    <citation type="submission" date="2020-03" db="EMBL/GenBank/DDBJ databases">
        <title>Studies in the Genomics of Life Span.</title>
        <authorList>
            <person name="Glass D."/>
        </authorList>
    </citation>
    <scope>NUCLEOTIDE SEQUENCE</scope>
    <source>
        <strain evidence="27">SUZIE</strain>
        <tissue evidence="27">Muscle</tissue>
    </source>
</reference>
<dbReference type="AlphaFoldDB" id="A0AA41MWN4"/>
<dbReference type="GO" id="GO:0015031">
    <property type="term" value="P:protein transport"/>
    <property type="evidence" value="ECO:0007669"/>
    <property type="project" value="UniProtKB-KW"/>
</dbReference>
<dbReference type="GO" id="GO:0005789">
    <property type="term" value="C:endoplasmic reticulum membrane"/>
    <property type="evidence" value="ECO:0007669"/>
    <property type="project" value="UniProtKB-SubCell"/>
</dbReference>
<evidence type="ECO:0000256" key="4">
    <source>
        <dbReference type="ARBA" id="ARBA00022448"/>
    </source>
</evidence>
<keyword evidence="19" id="KW-0325">Glycoprotein</keyword>
<evidence type="ECO:0000256" key="22">
    <source>
        <dbReference type="ARBA" id="ARBA00037862"/>
    </source>
</evidence>
<evidence type="ECO:0000256" key="7">
    <source>
        <dbReference type="ARBA" id="ARBA00022530"/>
    </source>
</evidence>
<keyword evidence="18" id="KW-1015">Disulfide bond</keyword>
<organism evidence="27 28">
    <name type="scientific">Sciurus carolinensis</name>
    <name type="common">Eastern gray squirrel</name>
    <dbReference type="NCBI Taxonomy" id="30640"/>
    <lineage>
        <taxon>Eukaryota</taxon>
        <taxon>Metazoa</taxon>
        <taxon>Chordata</taxon>
        <taxon>Craniata</taxon>
        <taxon>Vertebrata</taxon>
        <taxon>Euteleostomi</taxon>
        <taxon>Mammalia</taxon>
        <taxon>Eutheria</taxon>
        <taxon>Euarchontoglires</taxon>
        <taxon>Glires</taxon>
        <taxon>Rodentia</taxon>
        <taxon>Sciuromorpha</taxon>
        <taxon>Sciuridae</taxon>
        <taxon>Sciurinae</taxon>
        <taxon>Sciurini</taxon>
        <taxon>Sciurus</taxon>
    </lineage>
</organism>
<dbReference type="PANTHER" id="PTHR12027">
    <property type="entry name" value="WNT RELATED"/>
    <property type="match status" value="1"/>
</dbReference>
<evidence type="ECO:0000256" key="3">
    <source>
        <dbReference type="ARBA" id="ARBA00005683"/>
    </source>
</evidence>
<keyword evidence="9 26" id="KW-0812">Transmembrane</keyword>
<sequence length="601" mass="67474">TGRDVLTPFPGLGTAAAPAQSGVHLKQCDLLKLSRRQKQLCRREPGLAETLRDAAHLGLLECQFQFRHERWNCSLEGRTGLLKRGFKETAFLYAVSSAALTHALARACSAGRMERCTCDDSPGLESRQAWQWGVCGDNLKYSTKFLSNFLGPKRGSKDLRARADAHNTHVGIKAVKSGLRTTCKCHGVSGSCAVRTCWKQLSPFRETGQVLKLRYDSAVKVSSATNEALGRLELWAPAKPGSPTKGLAPRPGDLVYMEDSPSFCRPSKYSPGTAGRVCSREASCGSLCCGRGYDTQSRLVAFSCHCQVQWCCYVECQQCAQQELVYTSERSNALPLDPRVPDLVENLKQEGRDREENRESKRMAGVGYLTISIPRMCGLEPSSKPLGERREGSARWKHRQVHEIQSHMGRLETADKQSLHLVENEIQASIDQIFSRLERLEILSSKEPPNKRQNAKLRVDQLKYDVQHLQTALRNFQHRRYAREQQERQREELLSRTFTTNDSDTTIPMDESLQFNSSLHSIHHGMDDLIGGGHSILEGLRAQRLTLKGTQKKILDIANMLGLSNTVMRLIEKRAFQDKYFMIGGMLLTCVVMFLVVQYLT</sequence>
<evidence type="ECO:0000256" key="11">
    <source>
        <dbReference type="ARBA" id="ARBA00022824"/>
    </source>
</evidence>
<dbReference type="PRINTS" id="PR01349">
    <property type="entry name" value="WNTPROTEIN"/>
</dbReference>
<evidence type="ECO:0000256" key="8">
    <source>
        <dbReference type="ARBA" id="ARBA00022687"/>
    </source>
</evidence>
<feature type="transmembrane region" description="Helical" evidence="26">
    <location>
        <begin position="580"/>
        <end position="600"/>
    </location>
</feature>
<keyword evidence="7" id="KW-0272">Extracellular matrix</keyword>
<comment type="subcellular location">
    <subcellularLocation>
        <location evidence="2">Endoplasmic reticulum membrane</location>
    </subcellularLocation>
    <subcellularLocation>
        <location evidence="22">Golgi apparatus</location>
        <location evidence="22">cis-Golgi network membrane</location>
        <topology evidence="22">Single-pass type IV membrane protein</topology>
    </subcellularLocation>
    <subcellularLocation>
        <location evidence="1 25">Secreted</location>
        <location evidence="1 25">Extracellular space</location>
        <location evidence="1 25">Extracellular matrix</location>
    </subcellularLocation>
</comment>
<proteinExistence type="inferred from homology"/>
<dbReference type="SMART" id="SM00097">
    <property type="entry name" value="WNT1"/>
    <property type="match status" value="1"/>
</dbReference>
<protein>
    <recommendedName>
        <fullName evidence="25">Protein Wnt</fullName>
    </recommendedName>
</protein>
<dbReference type="FunFam" id="1.20.5.110:FF:000044">
    <property type="entry name" value="Golgi SNAP receptor complex member 2"/>
    <property type="match status" value="1"/>
</dbReference>
<dbReference type="GO" id="GO:0005109">
    <property type="term" value="F:frizzled binding"/>
    <property type="evidence" value="ECO:0007669"/>
    <property type="project" value="TreeGrafter"/>
</dbReference>
<evidence type="ECO:0000256" key="6">
    <source>
        <dbReference type="ARBA" id="ARBA00022525"/>
    </source>
</evidence>
<dbReference type="InterPro" id="IPR018161">
    <property type="entry name" value="Wnt_CS"/>
</dbReference>
<keyword evidence="5 25" id="KW-0217">Developmental protein</keyword>
<evidence type="ECO:0000256" key="18">
    <source>
        <dbReference type="ARBA" id="ARBA00023157"/>
    </source>
</evidence>
<evidence type="ECO:0000313" key="28">
    <source>
        <dbReference type="Proteomes" id="UP001166674"/>
    </source>
</evidence>
<keyword evidence="14" id="KW-0007">Acetylation</keyword>
<dbReference type="PANTHER" id="PTHR12027:SF84">
    <property type="entry name" value="PROTEIN WNT-9B"/>
    <property type="match status" value="1"/>
</dbReference>
<keyword evidence="6" id="KW-0964">Secreted</keyword>
<dbReference type="CDD" id="cd15863">
    <property type="entry name" value="SNARE_GS27"/>
    <property type="match status" value="1"/>
</dbReference>
<dbReference type="GO" id="GO:0030182">
    <property type="term" value="P:neuron differentiation"/>
    <property type="evidence" value="ECO:0007669"/>
    <property type="project" value="TreeGrafter"/>
</dbReference>
<dbReference type="EMBL" id="JAATJV010362800">
    <property type="protein sequence ID" value="MBZ3879476.1"/>
    <property type="molecule type" value="Genomic_DNA"/>
</dbReference>
<keyword evidence="12" id="KW-0653">Protein transport</keyword>
<dbReference type="InterPro" id="IPR005817">
    <property type="entry name" value="Wnt"/>
</dbReference>
<dbReference type="GO" id="GO:0060070">
    <property type="term" value="P:canonical Wnt signaling pathway"/>
    <property type="evidence" value="ECO:0007669"/>
    <property type="project" value="TreeGrafter"/>
</dbReference>
<evidence type="ECO:0000256" key="14">
    <source>
        <dbReference type="ARBA" id="ARBA00022990"/>
    </source>
</evidence>
<comment type="function">
    <text evidence="21">Involved in transport of proteins from the cis/medial-Golgi to the trans-Golgi network.</text>
</comment>
<keyword evidence="17 26" id="KW-0472">Membrane</keyword>
<comment type="similarity">
    <text evidence="23">Belongs to the GOSR2 family.</text>
</comment>
<comment type="subunit">
    <text evidence="24">Part of a unique SNARE complex composed of the Golgi SNAREs GOSR1, STX5 and YKT6. Interacts with BET1.</text>
</comment>
<keyword evidence="13 26" id="KW-1133">Transmembrane helix</keyword>
<comment type="similarity">
    <text evidence="3 25">Belongs to the Wnt family.</text>
</comment>
<evidence type="ECO:0000256" key="12">
    <source>
        <dbReference type="ARBA" id="ARBA00022927"/>
    </source>
</evidence>
<evidence type="ECO:0000256" key="10">
    <source>
        <dbReference type="ARBA" id="ARBA00022729"/>
    </source>
</evidence>
<dbReference type="GO" id="GO:0005615">
    <property type="term" value="C:extracellular space"/>
    <property type="evidence" value="ECO:0007669"/>
    <property type="project" value="TreeGrafter"/>
</dbReference>
<accession>A0AA41MWN4</accession>
<evidence type="ECO:0000256" key="23">
    <source>
        <dbReference type="ARBA" id="ARBA00038172"/>
    </source>
</evidence>
<evidence type="ECO:0000256" key="16">
    <source>
        <dbReference type="ARBA" id="ARBA00023054"/>
    </source>
</evidence>
<evidence type="ECO:0000256" key="2">
    <source>
        <dbReference type="ARBA" id="ARBA00004586"/>
    </source>
</evidence>
<evidence type="ECO:0000256" key="26">
    <source>
        <dbReference type="SAM" id="Phobius"/>
    </source>
</evidence>
<feature type="non-terminal residue" evidence="27">
    <location>
        <position position="1"/>
    </location>
</feature>
<keyword evidence="15" id="KW-0333">Golgi apparatus</keyword>
<keyword evidence="10" id="KW-0732">Signal</keyword>
<dbReference type="Pfam" id="PF00110">
    <property type="entry name" value="wnt"/>
    <property type="match status" value="1"/>
</dbReference>
<keyword evidence="4" id="KW-0813">Transport</keyword>
<gene>
    <name evidence="27" type="ORF">SUZIE_153130</name>
</gene>
<keyword evidence="8 25" id="KW-0879">Wnt signaling pathway</keyword>
<dbReference type="GO" id="GO:0005125">
    <property type="term" value="F:cytokine activity"/>
    <property type="evidence" value="ECO:0007669"/>
    <property type="project" value="TreeGrafter"/>
</dbReference>
<evidence type="ECO:0000256" key="1">
    <source>
        <dbReference type="ARBA" id="ARBA00004498"/>
    </source>
</evidence>
<dbReference type="Gene3D" id="3.30.2460.20">
    <property type="match status" value="1"/>
</dbReference>
<keyword evidence="11" id="KW-0256">Endoplasmic reticulum</keyword>
<evidence type="ECO:0000256" key="17">
    <source>
        <dbReference type="ARBA" id="ARBA00023136"/>
    </source>
</evidence>
<evidence type="ECO:0000256" key="19">
    <source>
        <dbReference type="ARBA" id="ARBA00023180"/>
    </source>
</evidence>
<dbReference type="Proteomes" id="UP001166674">
    <property type="component" value="Unassembled WGS sequence"/>
</dbReference>
<evidence type="ECO:0000256" key="25">
    <source>
        <dbReference type="RuleBase" id="RU003500"/>
    </source>
</evidence>
<evidence type="ECO:0000256" key="15">
    <source>
        <dbReference type="ARBA" id="ARBA00023034"/>
    </source>
</evidence>
<evidence type="ECO:0000313" key="27">
    <source>
        <dbReference type="EMBL" id="MBZ3879476.1"/>
    </source>
</evidence>
<evidence type="ECO:0000256" key="24">
    <source>
        <dbReference type="ARBA" id="ARBA00061805"/>
    </source>
</evidence>
<evidence type="ECO:0000256" key="13">
    <source>
        <dbReference type="ARBA" id="ARBA00022989"/>
    </source>
</evidence>
<evidence type="ECO:0000256" key="20">
    <source>
        <dbReference type="ARBA" id="ARBA00023288"/>
    </source>
</evidence>
<name>A0AA41MWN4_SCICA</name>
<evidence type="ECO:0000256" key="5">
    <source>
        <dbReference type="ARBA" id="ARBA00022473"/>
    </source>
</evidence>
<dbReference type="Pfam" id="PF12352">
    <property type="entry name" value="V-SNARE_C"/>
    <property type="match status" value="1"/>
</dbReference>
<dbReference type="PROSITE" id="PS00246">
    <property type="entry name" value="WNT1"/>
    <property type="match status" value="1"/>
</dbReference>
<keyword evidence="28" id="KW-1185">Reference proteome</keyword>
<dbReference type="InterPro" id="IPR043158">
    <property type="entry name" value="Wnt_C"/>
</dbReference>
<dbReference type="GO" id="GO:0005794">
    <property type="term" value="C:Golgi apparatus"/>
    <property type="evidence" value="ECO:0007669"/>
    <property type="project" value="UniProtKB-SubCell"/>
</dbReference>
<dbReference type="FunFam" id="3.30.2460.20:FF:000002">
    <property type="entry name" value="Protein Wnt"/>
    <property type="match status" value="1"/>
</dbReference>
<keyword evidence="20" id="KW-0449">Lipoprotein</keyword>
<dbReference type="GO" id="GO:0045165">
    <property type="term" value="P:cell fate commitment"/>
    <property type="evidence" value="ECO:0007669"/>
    <property type="project" value="TreeGrafter"/>
</dbReference>
<keyword evidence="16" id="KW-0175">Coiled coil</keyword>
<comment type="function">
    <text evidence="25">Ligand for members of the frizzled family of seven transmembrane receptors.</text>
</comment>
<evidence type="ECO:0000256" key="21">
    <source>
        <dbReference type="ARBA" id="ARBA00037078"/>
    </source>
</evidence>
<evidence type="ECO:0000256" key="9">
    <source>
        <dbReference type="ARBA" id="ARBA00022692"/>
    </source>
</evidence>